<dbReference type="GO" id="GO:0016779">
    <property type="term" value="F:nucleotidyltransferase activity"/>
    <property type="evidence" value="ECO:0007669"/>
    <property type="project" value="UniProtKB-KW"/>
</dbReference>
<dbReference type="InterPro" id="IPR050385">
    <property type="entry name" value="Archaeal_FAD_synthase"/>
</dbReference>
<keyword evidence="6" id="KW-0119">Carbohydrate metabolism</keyword>
<keyword evidence="5" id="KW-0067">ATP-binding</keyword>
<reference evidence="9 10" key="1">
    <citation type="submission" date="2020-08" db="EMBL/GenBank/DDBJ databases">
        <title>Bridging the membrane lipid divide: bacteria of the FCB group superphylum have the potential to synthesize archaeal ether lipids.</title>
        <authorList>
            <person name="Villanueva L."/>
            <person name="Von Meijenfeldt F.A.B."/>
            <person name="Westbye A.B."/>
            <person name="Yadav S."/>
            <person name="Hopmans E.C."/>
            <person name="Dutilh B.E."/>
            <person name="Sinninghe Damste J.S."/>
        </authorList>
    </citation>
    <scope>NUCLEOTIDE SEQUENCE [LARGE SCALE GENOMIC DNA]</scope>
    <source>
        <strain evidence="9">NIOZ-UU27</strain>
    </source>
</reference>
<name>A0A8J6T5M7_9DELT</name>
<dbReference type="InterPro" id="IPR011914">
    <property type="entry name" value="RfaE_dom_II"/>
</dbReference>
<keyword evidence="2" id="KW-0808">Transferase</keyword>
<dbReference type="PANTHER" id="PTHR43793:SF2">
    <property type="entry name" value="BIFUNCTIONAL PROTEIN HLDE"/>
    <property type="match status" value="1"/>
</dbReference>
<dbReference type="InterPro" id="IPR004821">
    <property type="entry name" value="Cyt_trans-like"/>
</dbReference>
<evidence type="ECO:0000313" key="10">
    <source>
        <dbReference type="Proteomes" id="UP000650524"/>
    </source>
</evidence>
<evidence type="ECO:0000313" key="9">
    <source>
        <dbReference type="EMBL" id="MBC8176691.1"/>
    </source>
</evidence>
<dbReference type="NCBIfam" id="TIGR00125">
    <property type="entry name" value="cyt_tran_rel"/>
    <property type="match status" value="1"/>
</dbReference>
<dbReference type="EMBL" id="JACNJD010000154">
    <property type="protein sequence ID" value="MBC8176691.1"/>
    <property type="molecule type" value="Genomic_DNA"/>
</dbReference>
<organism evidence="9 10">
    <name type="scientific">Candidatus Desulfacyla euxinica</name>
    <dbReference type="NCBI Taxonomy" id="2841693"/>
    <lineage>
        <taxon>Bacteria</taxon>
        <taxon>Deltaproteobacteria</taxon>
        <taxon>Candidatus Desulfacyla</taxon>
    </lineage>
</organism>
<comment type="caution">
    <text evidence="9">The sequence shown here is derived from an EMBL/GenBank/DDBJ whole genome shotgun (WGS) entry which is preliminary data.</text>
</comment>
<keyword evidence="4" id="KW-0547">Nucleotide-binding</keyword>
<evidence type="ECO:0000256" key="4">
    <source>
        <dbReference type="ARBA" id="ARBA00022741"/>
    </source>
</evidence>
<evidence type="ECO:0000256" key="5">
    <source>
        <dbReference type="ARBA" id="ARBA00022840"/>
    </source>
</evidence>
<evidence type="ECO:0000259" key="8">
    <source>
        <dbReference type="Pfam" id="PF01467"/>
    </source>
</evidence>
<dbReference type="InterPro" id="IPR014729">
    <property type="entry name" value="Rossmann-like_a/b/a_fold"/>
</dbReference>
<comment type="catalytic activity">
    <reaction evidence="7">
        <text>D-glycero-beta-D-manno-heptose 1-phosphate + ATP + H(+) = ADP-D-glycero-beta-D-manno-heptose + diphosphate</text>
        <dbReference type="Rhea" id="RHEA:27465"/>
        <dbReference type="ChEBI" id="CHEBI:15378"/>
        <dbReference type="ChEBI" id="CHEBI:30616"/>
        <dbReference type="ChEBI" id="CHEBI:33019"/>
        <dbReference type="ChEBI" id="CHEBI:59967"/>
        <dbReference type="ChEBI" id="CHEBI:61593"/>
        <dbReference type="EC" id="2.7.7.70"/>
    </reaction>
</comment>
<protein>
    <recommendedName>
        <fullName evidence="1">D-glycero-beta-D-manno-heptose 1-phosphate adenylyltransferase</fullName>
        <ecNumber evidence="1">2.7.7.70</ecNumber>
    </recommendedName>
</protein>
<evidence type="ECO:0000256" key="1">
    <source>
        <dbReference type="ARBA" id="ARBA00012519"/>
    </source>
</evidence>
<dbReference type="GO" id="GO:0016773">
    <property type="term" value="F:phosphotransferase activity, alcohol group as acceptor"/>
    <property type="evidence" value="ECO:0007669"/>
    <property type="project" value="InterPro"/>
</dbReference>
<dbReference type="EC" id="2.7.7.70" evidence="1"/>
<evidence type="ECO:0000256" key="2">
    <source>
        <dbReference type="ARBA" id="ARBA00022679"/>
    </source>
</evidence>
<evidence type="ECO:0000256" key="3">
    <source>
        <dbReference type="ARBA" id="ARBA00022695"/>
    </source>
</evidence>
<dbReference type="Gene3D" id="3.40.50.620">
    <property type="entry name" value="HUPs"/>
    <property type="match status" value="1"/>
</dbReference>
<evidence type="ECO:0000256" key="7">
    <source>
        <dbReference type="ARBA" id="ARBA00047428"/>
    </source>
</evidence>
<proteinExistence type="predicted"/>
<dbReference type="PANTHER" id="PTHR43793">
    <property type="entry name" value="FAD SYNTHASE"/>
    <property type="match status" value="1"/>
</dbReference>
<accession>A0A8J6T5M7</accession>
<dbReference type="SUPFAM" id="SSF52374">
    <property type="entry name" value="Nucleotidylyl transferase"/>
    <property type="match status" value="1"/>
</dbReference>
<dbReference type="GO" id="GO:0005524">
    <property type="term" value="F:ATP binding"/>
    <property type="evidence" value="ECO:0007669"/>
    <property type="project" value="UniProtKB-KW"/>
</dbReference>
<dbReference type="Proteomes" id="UP000650524">
    <property type="component" value="Unassembled WGS sequence"/>
</dbReference>
<dbReference type="GO" id="GO:0005975">
    <property type="term" value="P:carbohydrate metabolic process"/>
    <property type="evidence" value="ECO:0007669"/>
    <property type="project" value="InterPro"/>
</dbReference>
<dbReference type="AlphaFoldDB" id="A0A8J6T5M7"/>
<keyword evidence="3 9" id="KW-0548">Nucleotidyltransferase</keyword>
<gene>
    <name evidence="9" type="primary">rfaE2</name>
    <name evidence="9" type="ORF">H8E19_04735</name>
</gene>
<dbReference type="NCBIfam" id="TIGR02199">
    <property type="entry name" value="rfaE_dom_II"/>
    <property type="match status" value="1"/>
</dbReference>
<sequence>MDTQNKKIKTLEAAIEECERIKGLGKRVVFTNGCFDILHPGHTRYLYSAKKLGDFLVVALNSDHSVHIIKGPKRPILGEQSRAELLAALECVDLIVIFDDDNPLKVISDLLPDILVKGGDWAEDEIIGADVVKKNGGEVKRIPFVTGFSTTDIIRTIVDLYA</sequence>
<dbReference type="Pfam" id="PF01467">
    <property type="entry name" value="CTP_transf_like"/>
    <property type="match status" value="1"/>
</dbReference>
<evidence type="ECO:0000256" key="6">
    <source>
        <dbReference type="ARBA" id="ARBA00023277"/>
    </source>
</evidence>
<feature type="domain" description="Cytidyltransferase-like" evidence="8">
    <location>
        <begin position="30"/>
        <end position="125"/>
    </location>
</feature>